<comment type="caution">
    <text evidence="3">The sequence shown here is derived from an EMBL/GenBank/DDBJ whole genome shotgun (WGS) entry which is preliminary data.</text>
</comment>
<protein>
    <submittedName>
        <fullName evidence="3">Uncharacterized protein</fullName>
    </submittedName>
</protein>
<keyword evidence="2" id="KW-1133">Transmembrane helix</keyword>
<evidence type="ECO:0000256" key="2">
    <source>
        <dbReference type="SAM" id="Phobius"/>
    </source>
</evidence>
<proteinExistence type="predicted"/>
<sequence length="146" mass="17148">MPDFQAFIAIITTILVFVTGVALKYETIQFKNYELPIPQWAGLSFAGVTFTFVVLDQILRGFVRLEEVQRRDEERNRRDEEARARKADAARTEDERIKATERETRRTRIETRYRTAIARFQLDPSPIHRTQLADILALLEEYQDTL</sequence>
<dbReference type="RefSeq" id="WP_194020451.1">
    <property type="nucleotide sequence ID" value="NZ_JADEVV010000044.1"/>
</dbReference>
<reference evidence="3 4" key="1">
    <citation type="submission" date="2020-10" db="EMBL/GenBank/DDBJ databases">
        <authorList>
            <person name="Castelo-Branco R."/>
            <person name="Eusebio N."/>
            <person name="Adriana R."/>
            <person name="Vieira A."/>
            <person name="Brugerolle De Fraissinette N."/>
            <person name="Rezende De Castro R."/>
            <person name="Schneider M.P."/>
            <person name="Vasconcelos V."/>
            <person name="Leao P.N."/>
        </authorList>
    </citation>
    <scope>NUCLEOTIDE SEQUENCE [LARGE SCALE GENOMIC DNA]</scope>
    <source>
        <strain evidence="3 4">LEGE 00031</strain>
    </source>
</reference>
<accession>A0ABR9VUC5</accession>
<feature type="region of interest" description="Disordered" evidence="1">
    <location>
        <begin position="69"/>
        <end position="103"/>
    </location>
</feature>
<evidence type="ECO:0000256" key="1">
    <source>
        <dbReference type="SAM" id="MobiDB-lite"/>
    </source>
</evidence>
<keyword evidence="4" id="KW-1185">Reference proteome</keyword>
<feature type="transmembrane region" description="Helical" evidence="2">
    <location>
        <begin position="7"/>
        <end position="25"/>
    </location>
</feature>
<dbReference type="EMBL" id="JADEVV010000044">
    <property type="protein sequence ID" value="MBE9254960.1"/>
    <property type="molecule type" value="Genomic_DNA"/>
</dbReference>
<keyword evidence="2" id="KW-0472">Membrane</keyword>
<dbReference type="Proteomes" id="UP000658720">
    <property type="component" value="Unassembled WGS sequence"/>
</dbReference>
<keyword evidence="2" id="KW-0812">Transmembrane</keyword>
<evidence type="ECO:0000313" key="3">
    <source>
        <dbReference type="EMBL" id="MBE9254960.1"/>
    </source>
</evidence>
<name>A0ABR9VUC5_9SYNC</name>
<organism evidence="3 4">
    <name type="scientific">Synechocystis salina LEGE 00031</name>
    <dbReference type="NCBI Taxonomy" id="1828736"/>
    <lineage>
        <taxon>Bacteria</taxon>
        <taxon>Bacillati</taxon>
        <taxon>Cyanobacteriota</taxon>
        <taxon>Cyanophyceae</taxon>
        <taxon>Synechococcales</taxon>
        <taxon>Merismopediaceae</taxon>
        <taxon>Synechocystis</taxon>
    </lineage>
</organism>
<gene>
    <name evidence="3" type="ORF">IQ217_14145</name>
</gene>
<evidence type="ECO:0000313" key="4">
    <source>
        <dbReference type="Proteomes" id="UP000658720"/>
    </source>
</evidence>